<dbReference type="GO" id="GO:0047617">
    <property type="term" value="F:fatty acyl-CoA hydrolase activity"/>
    <property type="evidence" value="ECO:0007669"/>
    <property type="project" value="TreeGrafter"/>
</dbReference>
<dbReference type="Proteomes" id="UP000265431">
    <property type="component" value="Unassembled WGS sequence"/>
</dbReference>
<dbReference type="SUPFAM" id="SSF53474">
    <property type="entry name" value="alpha/beta-Hydrolases"/>
    <property type="match status" value="1"/>
</dbReference>
<keyword evidence="4" id="KW-0378">Hydrolase</keyword>
<keyword evidence="5" id="KW-1185">Reference proteome</keyword>
<feature type="domain" description="BAAT/Acyl-CoA thioester hydrolase C-terminal" evidence="3">
    <location>
        <begin position="114"/>
        <end position="326"/>
    </location>
</feature>
<feature type="active site" description="Charge relay system" evidence="1">
    <location>
        <position position="143"/>
    </location>
</feature>
<dbReference type="AlphaFoldDB" id="A0A399R0T2"/>
<gene>
    <name evidence="4" type="ORF">D1224_09305</name>
</gene>
<dbReference type="PANTHER" id="PTHR10824">
    <property type="entry name" value="ACYL-COENZYME A THIOESTERASE-RELATED"/>
    <property type="match status" value="1"/>
</dbReference>
<dbReference type="OrthoDB" id="9805123at2"/>
<evidence type="ECO:0000256" key="2">
    <source>
        <dbReference type="SAM" id="MobiDB-lite"/>
    </source>
</evidence>
<feature type="active site" description="Charge relay system" evidence="1">
    <location>
        <position position="245"/>
    </location>
</feature>
<dbReference type="InterPro" id="IPR016662">
    <property type="entry name" value="Acyl-CoA_thioEstase_long-chain"/>
</dbReference>
<reference evidence="4 5" key="1">
    <citation type="submission" date="2018-08" db="EMBL/GenBank/DDBJ databases">
        <title>Henriciella mobilis sp. nov., isolated from seawater.</title>
        <authorList>
            <person name="Cheng H."/>
            <person name="Wu Y.-H."/>
            <person name="Xu X.-W."/>
            <person name="Guo L.-L."/>
        </authorList>
    </citation>
    <scope>NUCLEOTIDE SEQUENCE [LARGE SCALE GENOMIC DNA]</scope>
    <source>
        <strain evidence="4 5">CCUG66934</strain>
    </source>
</reference>
<sequence>MSLSIHPQVLAACLAAALLLPACQTTPGMQMQDETAPRPLDEVIEIREDGLIANYYPAIRPDASGPAILMFGGSEGGLSEGVARDAEALRDEGFSVLHLSFYRYEGQEQNLEMVPLERFDRALDWLLSGAEVDAGRVGVFGTSKGAEAALIMATRRDEIDAVVAISPSNVAWAGINWAFDGRVPEASWSVDGKPYPALPYGDFDYETGLYSLYANGLQAVEAHEEAVVAVEESDAPMLLICGRSDALWPSCPMAEAIDTRAEAQDGPEVTELFYPEAGHGAGGLPSERLDPETADDPLDWGGTRASNRGAQQDSWPKIVAFLKDTL</sequence>
<dbReference type="InterPro" id="IPR014940">
    <property type="entry name" value="BAAT_C"/>
</dbReference>
<proteinExistence type="predicted"/>
<dbReference type="EMBL" id="QWGB01000005">
    <property type="protein sequence ID" value="RIJ24770.1"/>
    <property type="molecule type" value="Genomic_DNA"/>
</dbReference>
<comment type="caution">
    <text evidence="4">The sequence shown here is derived from an EMBL/GenBank/DDBJ whole genome shotgun (WGS) entry which is preliminary data.</text>
</comment>
<dbReference type="InterPro" id="IPR029058">
    <property type="entry name" value="AB_hydrolase_fold"/>
</dbReference>
<dbReference type="PANTHER" id="PTHR10824:SF4">
    <property type="entry name" value="ACYL-COENZYME A THIOESTERASE 1-LIKE"/>
    <property type="match status" value="1"/>
</dbReference>
<organism evidence="4 5">
    <name type="scientific">Henriciella barbarensis</name>
    <dbReference type="NCBI Taxonomy" id="86342"/>
    <lineage>
        <taxon>Bacteria</taxon>
        <taxon>Pseudomonadati</taxon>
        <taxon>Pseudomonadota</taxon>
        <taxon>Alphaproteobacteria</taxon>
        <taxon>Hyphomonadales</taxon>
        <taxon>Hyphomonadaceae</taxon>
        <taxon>Henriciella</taxon>
    </lineage>
</organism>
<dbReference type="GO" id="GO:0006631">
    <property type="term" value="P:fatty acid metabolic process"/>
    <property type="evidence" value="ECO:0007669"/>
    <property type="project" value="TreeGrafter"/>
</dbReference>
<feature type="active site" description="Charge relay system" evidence="1">
    <location>
        <position position="279"/>
    </location>
</feature>
<dbReference type="PIRSF" id="PIRSF016521">
    <property type="entry name" value="Acyl-CoA_hydro"/>
    <property type="match status" value="1"/>
</dbReference>
<evidence type="ECO:0000259" key="3">
    <source>
        <dbReference type="Pfam" id="PF08840"/>
    </source>
</evidence>
<name>A0A399R0T2_9PROT</name>
<dbReference type="Gene3D" id="3.40.50.1820">
    <property type="entry name" value="alpha/beta hydrolase"/>
    <property type="match status" value="1"/>
</dbReference>
<accession>A0A399R0T2</accession>
<dbReference type="RefSeq" id="WP_119379956.1">
    <property type="nucleotide sequence ID" value="NZ_QWGB01000005.1"/>
</dbReference>
<feature type="region of interest" description="Disordered" evidence="2">
    <location>
        <begin position="275"/>
        <end position="312"/>
    </location>
</feature>
<dbReference type="Pfam" id="PF08840">
    <property type="entry name" value="BAAT_C"/>
    <property type="match status" value="1"/>
</dbReference>
<evidence type="ECO:0000256" key="1">
    <source>
        <dbReference type="PIRSR" id="PIRSR016521-1"/>
    </source>
</evidence>
<evidence type="ECO:0000313" key="4">
    <source>
        <dbReference type="EMBL" id="RIJ24770.1"/>
    </source>
</evidence>
<protein>
    <submittedName>
        <fullName evidence="4">Acyl-CoA thioester hydrolase</fullName>
    </submittedName>
</protein>
<dbReference type="GO" id="GO:0006637">
    <property type="term" value="P:acyl-CoA metabolic process"/>
    <property type="evidence" value="ECO:0007669"/>
    <property type="project" value="InterPro"/>
</dbReference>
<evidence type="ECO:0000313" key="5">
    <source>
        <dbReference type="Proteomes" id="UP000265431"/>
    </source>
</evidence>